<evidence type="ECO:0000313" key="1">
    <source>
        <dbReference type="EMBL" id="MBR7835680.1"/>
    </source>
</evidence>
<proteinExistence type="predicted"/>
<dbReference type="EMBL" id="JAGSOG010000105">
    <property type="protein sequence ID" value="MBR7835680.1"/>
    <property type="molecule type" value="Genomic_DNA"/>
</dbReference>
<evidence type="ECO:0000313" key="2">
    <source>
        <dbReference type="Proteomes" id="UP000675781"/>
    </source>
</evidence>
<name>A0A941INQ9_9ACTN</name>
<dbReference type="Proteomes" id="UP000675781">
    <property type="component" value="Unassembled WGS sequence"/>
</dbReference>
<organism evidence="1 2">
    <name type="scientific">Actinospica durhamensis</name>
    <dbReference type="NCBI Taxonomy" id="1508375"/>
    <lineage>
        <taxon>Bacteria</taxon>
        <taxon>Bacillati</taxon>
        <taxon>Actinomycetota</taxon>
        <taxon>Actinomycetes</taxon>
        <taxon>Catenulisporales</taxon>
        <taxon>Actinospicaceae</taxon>
        <taxon>Actinospica</taxon>
    </lineage>
</organism>
<gene>
    <name evidence="1" type="ORF">KDL01_20560</name>
</gene>
<accession>A0A941INQ9</accession>
<dbReference type="RefSeq" id="WP_212530172.1">
    <property type="nucleotide sequence ID" value="NZ_JAGSOG010000105.1"/>
</dbReference>
<sequence length="58" mass="6091">MDASKLAAATNRKIAIAQPSDCRSRPPHRMHAIVPEKQASDTLLVDAIALGLASVIVA</sequence>
<keyword evidence="2" id="KW-1185">Reference proteome</keyword>
<protein>
    <submittedName>
        <fullName evidence="1">Uncharacterized protein</fullName>
    </submittedName>
</protein>
<reference evidence="1" key="1">
    <citation type="submission" date="2021-04" db="EMBL/GenBank/DDBJ databases">
        <title>Genome based classification of Actinospica acidithermotolerans sp. nov., an actinobacterium isolated from an Indonesian hot spring.</title>
        <authorList>
            <person name="Kusuma A.B."/>
            <person name="Putra K.E."/>
            <person name="Nafisah S."/>
            <person name="Loh J."/>
            <person name="Nouioui I."/>
            <person name="Goodfellow M."/>
        </authorList>
    </citation>
    <scope>NUCLEOTIDE SEQUENCE</scope>
    <source>
        <strain evidence="1">CSCA 57</strain>
    </source>
</reference>
<dbReference type="AlphaFoldDB" id="A0A941INQ9"/>
<comment type="caution">
    <text evidence="1">The sequence shown here is derived from an EMBL/GenBank/DDBJ whole genome shotgun (WGS) entry which is preliminary data.</text>
</comment>